<organism evidence="3 4">
    <name type="scientific">Magnetospirillum aberrantis SpK</name>
    <dbReference type="NCBI Taxonomy" id="908842"/>
    <lineage>
        <taxon>Bacteria</taxon>
        <taxon>Pseudomonadati</taxon>
        <taxon>Pseudomonadota</taxon>
        <taxon>Alphaproteobacteria</taxon>
        <taxon>Rhodospirillales</taxon>
        <taxon>Rhodospirillaceae</taxon>
        <taxon>Magnetospirillum</taxon>
    </lineage>
</organism>
<dbReference type="PANTHER" id="PTHR12192:SF2">
    <property type="entry name" value="GLUTATHIONE-SPECIFIC GAMMA-GLUTAMYLCYCLOTRANSFERASE 2"/>
    <property type="match status" value="1"/>
</dbReference>
<keyword evidence="2" id="KW-0456">Lyase</keyword>
<dbReference type="CDD" id="cd06661">
    <property type="entry name" value="GGCT_like"/>
    <property type="match status" value="1"/>
</dbReference>
<evidence type="ECO:0000313" key="3">
    <source>
        <dbReference type="EMBL" id="NFV79584.1"/>
    </source>
</evidence>
<name>A0A7C9QSR6_9PROT</name>
<evidence type="ECO:0000313" key="4">
    <source>
        <dbReference type="Proteomes" id="UP000480684"/>
    </source>
</evidence>
<dbReference type="GO" id="GO:0016740">
    <property type="term" value="F:transferase activity"/>
    <property type="evidence" value="ECO:0007669"/>
    <property type="project" value="UniProtKB-KW"/>
</dbReference>
<dbReference type="GO" id="GO:0061928">
    <property type="term" value="F:glutathione specific gamma-glutamylcyclotransferase activity"/>
    <property type="evidence" value="ECO:0007669"/>
    <property type="project" value="UniProtKB-EC"/>
</dbReference>
<protein>
    <recommendedName>
        <fullName evidence="1">glutathione-specific gamma-glutamylcyclotransferase</fullName>
        <ecNumber evidence="1">4.3.2.7</ecNumber>
    </recommendedName>
</protein>
<reference evidence="3 4" key="1">
    <citation type="submission" date="2020-02" db="EMBL/GenBank/DDBJ databases">
        <authorList>
            <person name="Dziuba M."/>
            <person name="Kuznetsov B."/>
            <person name="Mardanov A."/>
            <person name="Ravin N."/>
            <person name="Grouzdev D."/>
        </authorList>
    </citation>
    <scope>NUCLEOTIDE SEQUENCE [LARGE SCALE GENOMIC DNA]</scope>
    <source>
        <strain evidence="3 4">SpK</strain>
    </source>
</reference>
<evidence type="ECO:0000256" key="1">
    <source>
        <dbReference type="ARBA" id="ARBA00012344"/>
    </source>
</evidence>
<dbReference type="Proteomes" id="UP000480684">
    <property type="component" value="Unassembled WGS sequence"/>
</dbReference>
<dbReference type="GO" id="GO:0006751">
    <property type="term" value="P:glutathione catabolic process"/>
    <property type="evidence" value="ECO:0007669"/>
    <property type="project" value="InterPro"/>
</dbReference>
<dbReference type="InterPro" id="IPR036568">
    <property type="entry name" value="GGCT-like_sf"/>
</dbReference>
<dbReference type="PANTHER" id="PTHR12192">
    <property type="entry name" value="CATION TRANSPORT PROTEIN CHAC-RELATED"/>
    <property type="match status" value="1"/>
</dbReference>
<dbReference type="Pfam" id="PF04752">
    <property type="entry name" value="ChaC"/>
    <property type="match status" value="1"/>
</dbReference>
<dbReference type="GO" id="GO:0005737">
    <property type="term" value="C:cytoplasm"/>
    <property type="evidence" value="ECO:0007669"/>
    <property type="project" value="TreeGrafter"/>
</dbReference>
<dbReference type="InterPro" id="IPR013024">
    <property type="entry name" value="GGCT-like"/>
</dbReference>
<dbReference type="Gene3D" id="3.10.490.10">
    <property type="entry name" value="Gamma-glutamyl cyclotransferase-like"/>
    <property type="match status" value="1"/>
</dbReference>
<dbReference type="AlphaFoldDB" id="A0A7C9QSR6"/>
<keyword evidence="4" id="KW-1185">Reference proteome</keyword>
<keyword evidence="3" id="KW-0808">Transferase</keyword>
<gene>
    <name evidence="3" type="ORF">G4223_05620</name>
</gene>
<dbReference type="InterPro" id="IPR006840">
    <property type="entry name" value="ChaC"/>
</dbReference>
<accession>A0A7C9QSR6</accession>
<comment type="caution">
    <text evidence="3">The sequence shown here is derived from an EMBL/GenBank/DDBJ whole genome shotgun (WGS) entry which is preliminary data.</text>
</comment>
<proteinExistence type="predicted"/>
<dbReference type="EMBL" id="JAAIYP010000032">
    <property type="protein sequence ID" value="NFV79584.1"/>
    <property type="molecule type" value="Genomic_DNA"/>
</dbReference>
<evidence type="ECO:0000256" key="2">
    <source>
        <dbReference type="ARBA" id="ARBA00023239"/>
    </source>
</evidence>
<dbReference type="SUPFAM" id="SSF110857">
    <property type="entry name" value="Gamma-glutamyl cyclotransferase-like"/>
    <property type="match status" value="1"/>
</dbReference>
<sequence>MKDEQEISVSRQGLERGDLHRMIAQSGWGHLLLDERQLAQSLASVRPPDDACWVFAYGSLLWNPLFDPVERRDARLAGYHRRFCFWIHAGRASPGHPGLMMGLMPGGTCRGQVLRIAPDRAAEELSLLWRREMVTGAYAPRLLPVATPQGVVRAVTFVANSRHPTFAGALAPERVAAAVAAAEGPLGRNSDYLWRTVDALRRLGIPDQGLERVARHLG</sequence>
<dbReference type="EC" id="4.3.2.7" evidence="1"/>
<dbReference type="RefSeq" id="WP_163676233.1">
    <property type="nucleotide sequence ID" value="NZ_JAAIYP010000032.1"/>
</dbReference>